<dbReference type="InterPro" id="IPR006189">
    <property type="entry name" value="CHASE_dom"/>
</dbReference>
<keyword evidence="7" id="KW-0418">Kinase</keyword>
<dbReference type="PRINTS" id="PR00344">
    <property type="entry name" value="BCTRLSENSOR"/>
</dbReference>
<evidence type="ECO:0000259" key="12">
    <source>
        <dbReference type="PROSITE" id="PS50109"/>
    </source>
</evidence>
<evidence type="ECO:0000256" key="8">
    <source>
        <dbReference type="ARBA" id="ARBA00022989"/>
    </source>
</evidence>
<dbReference type="Proteomes" id="UP000051184">
    <property type="component" value="Unassembled WGS sequence"/>
</dbReference>
<dbReference type="Gene3D" id="1.10.287.130">
    <property type="match status" value="1"/>
</dbReference>
<dbReference type="InterPro" id="IPR005467">
    <property type="entry name" value="His_kinase_dom"/>
</dbReference>
<dbReference type="GO" id="GO:0009927">
    <property type="term" value="F:histidine phosphotransfer kinase activity"/>
    <property type="evidence" value="ECO:0007669"/>
    <property type="project" value="TreeGrafter"/>
</dbReference>
<dbReference type="PROSITE" id="PS50839">
    <property type="entry name" value="CHASE"/>
    <property type="match status" value="1"/>
</dbReference>
<sequence length="689" mass="74854">MKAFRGKNGWFACYIGATIIVLAATLVVWLLYERENRVFLLEQQRSSVQSQLDEVTREIETAIATQTAALESLATFVSLEPDLSKEKFEAVSRRTFLKAREFKHVALAPDFVVSMAYPSERTRSIIGLDHNKIPEQLAAVEKAVSSGAVVMAGPVDLVQGGRALIVRKAVQTSDFGAFAPRLWGIVSLALDFEAILERAGVDDLDFKIAMRGKDGLGMSGGMIFGEPLVFTQSPILQKINLPQGSWYTAAVPVTGWTIPQAAFLKARIGFALGGISLLILVLGAIRLVHLRMRSDAQLKTAMNSIADGFAYYDSSDRLALCNDNYRKLYAASAKAMVPGAKFESIVRYGLERQQYAEAIGREEAFLKERLAAHKAGGVDVEQQLADGRWLKILETKTPDGGTVGFRVDITELKNARDAAEAANTAKSEFLDVMSHELRTPLTVVLGGTPFLCKPEMLPTATKLFNSLEARGESAADLKAEVDALLHALKTLASKVDRSAKHLLTLINDVLDYSKIEAGRMQMNVKPLSLAATVEDLVNEYSSKAEKKGLYLEGEAPDIYVEADQIRLRQVFTNILDNALKFTEQGGVTISVDDRGAQVKVNVSDTGVGIPEDRLPEVFDKFSQVDSSASRKVGGTGLGMAITKQIIKLHGGEISVSSQLGEGTEFTFTLPRALADVEEVPMEDSAAASA</sequence>
<dbReference type="AlphaFoldDB" id="A0A0P1IUN9"/>
<keyword evidence="8 11" id="KW-1133">Transmembrane helix</keyword>
<evidence type="ECO:0000256" key="1">
    <source>
        <dbReference type="ARBA" id="ARBA00000085"/>
    </source>
</evidence>
<feature type="transmembrane region" description="Helical" evidence="11">
    <location>
        <begin position="12"/>
        <end position="32"/>
    </location>
</feature>
<dbReference type="Gene3D" id="3.30.450.350">
    <property type="entry name" value="CHASE domain"/>
    <property type="match status" value="1"/>
</dbReference>
<evidence type="ECO:0000256" key="5">
    <source>
        <dbReference type="ARBA" id="ARBA00022679"/>
    </source>
</evidence>
<dbReference type="OrthoDB" id="9801651at2"/>
<dbReference type="FunFam" id="3.30.565.10:FF:000010">
    <property type="entry name" value="Sensor histidine kinase RcsC"/>
    <property type="match status" value="1"/>
</dbReference>
<dbReference type="SMART" id="SM00387">
    <property type="entry name" value="HATPase_c"/>
    <property type="match status" value="1"/>
</dbReference>
<protein>
    <recommendedName>
        <fullName evidence="3">histidine kinase</fullName>
        <ecNumber evidence="3">2.7.13.3</ecNumber>
    </recommendedName>
</protein>
<evidence type="ECO:0000256" key="3">
    <source>
        <dbReference type="ARBA" id="ARBA00012438"/>
    </source>
</evidence>
<evidence type="ECO:0000256" key="4">
    <source>
        <dbReference type="ARBA" id="ARBA00022553"/>
    </source>
</evidence>
<dbReference type="InterPro" id="IPR003661">
    <property type="entry name" value="HisK_dim/P_dom"/>
</dbReference>
<feature type="domain" description="Histidine kinase" evidence="12">
    <location>
        <begin position="432"/>
        <end position="673"/>
    </location>
</feature>
<dbReference type="Pfam" id="PF00512">
    <property type="entry name" value="HisKA"/>
    <property type="match status" value="1"/>
</dbReference>
<keyword evidence="5 14" id="KW-0808">Transferase</keyword>
<dbReference type="CDD" id="cd00082">
    <property type="entry name" value="HisKA"/>
    <property type="match status" value="1"/>
</dbReference>
<dbReference type="SMART" id="SM00388">
    <property type="entry name" value="HisKA"/>
    <property type="match status" value="1"/>
</dbReference>
<dbReference type="Pfam" id="PF12860">
    <property type="entry name" value="PAS_7"/>
    <property type="match status" value="1"/>
</dbReference>
<dbReference type="Gene3D" id="3.30.565.10">
    <property type="entry name" value="Histidine kinase-like ATPase, C-terminal domain"/>
    <property type="match status" value="1"/>
</dbReference>
<dbReference type="InterPro" id="IPR004358">
    <property type="entry name" value="Sig_transdc_His_kin-like_C"/>
</dbReference>
<evidence type="ECO:0000256" key="11">
    <source>
        <dbReference type="SAM" id="Phobius"/>
    </source>
</evidence>
<evidence type="ECO:0000256" key="7">
    <source>
        <dbReference type="ARBA" id="ARBA00022777"/>
    </source>
</evidence>
<dbReference type="InterPro" id="IPR036890">
    <property type="entry name" value="HATPase_C_sf"/>
</dbReference>
<keyword evidence="4" id="KW-0597">Phosphoprotein</keyword>
<dbReference type="Gene3D" id="3.30.450.20">
    <property type="entry name" value="PAS domain"/>
    <property type="match status" value="1"/>
</dbReference>
<dbReference type="CDD" id="cd16922">
    <property type="entry name" value="HATPase_EvgS-ArcB-TorS-like"/>
    <property type="match status" value="1"/>
</dbReference>
<evidence type="ECO:0000256" key="2">
    <source>
        <dbReference type="ARBA" id="ARBA00004370"/>
    </source>
</evidence>
<feature type="domain" description="CHASE" evidence="13">
    <location>
        <begin position="109"/>
        <end position="204"/>
    </location>
</feature>
<dbReference type="PANTHER" id="PTHR43047">
    <property type="entry name" value="TWO-COMPONENT HISTIDINE PROTEIN KINASE"/>
    <property type="match status" value="1"/>
</dbReference>
<proteinExistence type="predicted"/>
<dbReference type="SMART" id="SM01079">
    <property type="entry name" value="CHASE"/>
    <property type="match status" value="1"/>
</dbReference>
<gene>
    <name evidence="14" type="primary">pleC</name>
    <name evidence="14" type="ORF">TA5114_03107</name>
</gene>
<keyword evidence="9" id="KW-0902">Two-component regulatory system</keyword>
<comment type="catalytic activity">
    <reaction evidence="1">
        <text>ATP + protein L-histidine = ADP + protein N-phospho-L-histidine.</text>
        <dbReference type="EC" id="2.7.13.3"/>
    </reaction>
</comment>
<evidence type="ECO:0000313" key="14">
    <source>
        <dbReference type="EMBL" id="CUK27279.1"/>
    </source>
</evidence>
<name>A0A0P1IUN9_9RHOB</name>
<dbReference type="SUPFAM" id="SSF47384">
    <property type="entry name" value="Homodimeric domain of signal transducing histidine kinase"/>
    <property type="match status" value="1"/>
</dbReference>
<dbReference type="RefSeq" id="WP_058316201.1">
    <property type="nucleotide sequence ID" value="NZ_CYTO01000005.1"/>
</dbReference>
<dbReference type="InterPro" id="IPR036097">
    <property type="entry name" value="HisK_dim/P_sf"/>
</dbReference>
<dbReference type="GO" id="GO:0005886">
    <property type="term" value="C:plasma membrane"/>
    <property type="evidence" value="ECO:0007669"/>
    <property type="project" value="TreeGrafter"/>
</dbReference>
<dbReference type="Pfam" id="PF02518">
    <property type="entry name" value="HATPase_c"/>
    <property type="match status" value="1"/>
</dbReference>
<evidence type="ECO:0000313" key="15">
    <source>
        <dbReference type="Proteomes" id="UP000051184"/>
    </source>
</evidence>
<dbReference type="InterPro" id="IPR003594">
    <property type="entry name" value="HATPase_dom"/>
</dbReference>
<dbReference type="SUPFAM" id="SSF55874">
    <property type="entry name" value="ATPase domain of HSP90 chaperone/DNA topoisomerase II/histidine kinase"/>
    <property type="match status" value="1"/>
</dbReference>
<evidence type="ECO:0000259" key="13">
    <source>
        <dbReference type="PROSITE" id="PS50839"/>
    </source>
</evidence>
<dbReference type="GO" id="GO:0000155">
    <property type="term" value="F:phosphorelay sensor kinase activity"/>
    <property type="evidence" value="ECO:0007669"/>
    <property type="project" value="InterPro"/>
</dbReference>
<keyword evidence="10 11" id="KW-0472">Membrane</keyword>
<organism evidence="14 15">
    <name type="scientific">Cognatishimia activa</name>
    <dbReference type="NCBI Taxonomy" id="1715691"/>
    <lineage>
        <taxon>Bacteria</taxon>
        <taxon>Pseudomonadati</taxon>
        <taxon>Pseudomonadota</taxon>
        <taxon>Alphaproteobacteria</taxon>
        <taxon>Rhodobacterales</taxon>
        <taxon>Paracoccaceae</taxon>
        <taxon>Cognatishimia</taxon>
    </lineage>
</organism>
<comment type="subcellular location">
    <subcellularLocation>
        <location evidence="2">Membrane</location>
    </subcellularLocation>
</comment>
<evidence type="ECO:0000256" key="9">
    <source>
        <dbReference type="ARBA" id="ARBA00023012"/>
    </source>
</evidence>
<evidence type="ECO:0000256" key="10">
    <source>
        <dbReference type="ARBA" id="ARBA00023136"/>
    </source>
</evidence>
<keyword evidence="6 11" id="KW-0812">Transmembrane</keyword>
<dbReference type="EMBL" id="CYUE01000022">
    <property type="protein sequence ID" value="CUK27279.1"/>
    <property type="molecule type" value="Genomic_DNA"/>
</dbReference>
<dbReference type="Pfam" id="PF03924">
    <property type="entry name" value="CHASE"/>
    <property type="match status" value="1"/>
</dbReference>
<feature type="transmembrane region" description="Helical" evidence="11">
    <location>
        <begin position="268"/>
        <end position="288"/>
    </location>
</feature>
<dbReference type="EC" id="2.7.13.3" evidence="3"/>
<dbReference type="PROSITE" id="PS50109">
    <property type="entry name" value="HIS_KIN"/>
    <property type="match status" value="1"/>
</dbReference>
<dbReference type="STRING" id="1715691.TA5113_00540"/>
<accession>A0A0P1IUN9</accession>
<evidence type="ECO:0000256" key="6">
    <source>
        <dbReference type="ARBA" id="ARBA00022692"/>
    </source>
</evidence>
<dbReference type="PANTHER" id="PTHR43047:SF72">
    <property type="entry name" value="OSMOSENSING HISTIDINE PROTEIN KINASE SLN1"/>
    <property type="match status" value="1"/>
</dbReference>
<keyword evidence="15" id="KW-1185">Reference proteome</keyword>
<dbReference type="InterPro" id="IPR042240">
    <property type="entry name" value="CHASE_sf"/>
</dbReference>
<reference evidence="15" key="1">
    <citation type="submission" date="2015-09" db="EMBL/GenBank/DDBJ databases">
        <authorList>
            <person name="Rodrigo-Torres Lidia"/>
            <person name="Arahal R.David."/>
        </authorList>
    </citation>
    <scope>NUCLEOTIDE SEQUENCE [LARGE SCALE GENOMIC DNA]</scope>
    <source>
        <strain evidence="15">CECT 5114</strain>
    </source>
</reference>